<keyword evidence="2" id="KW-1185">Reference proteome</keyword>
<organism evidence="1 2">
    <name type="scientific">Paenibacillus terricola</name>
    <dbReference type="NCBI Taxonomy" id="2763503"/>
    <lineage>
        <taxon>Bacteria</taxon>
        <taxon>Bacillati</taxon>
        <taxon>Bacillota</taxon>
        <taxon>Bacilli</taxon>
        <taxon>Bacillales</taxon>
        <taxon>Paenibacillaceae</taxon>
        <taxon>Paenibacillus</taxon>
    </lineage>
</organism>
<evidence type="ECO:0000313" key="2">
    <source>
        <dbReference type="Proteomes" id="UP000609346"/>
    </source>
</evidence>
<dbReference type="RefSeq" id="WP_191205249.1">
    <property type="nucleotide sequence ID" value="NZ_JACXZA010000005.1"/>
</dbReference>
<reference evidence="1 2" key="1">
    <citation type="submission" date="2020-09" db="EMBL/GenBank/DDBJ databases">
        <title>Paenibacillus sp. strain PR3 16S rRNA gene Genome sequencing and assembly.</title>
        <authorList>
            <person name="Kim J."/>
        </authorList>
    </citation>
    <scope>NUCLEOTIDE SEQUENCE [LARGE SCALE GENOMIC DNA]</scope>
    <source>
        <strain evidence="1 2">PR3</strain>
    </source>
</reference>
<gene>
    <name evidence="1" type="ORF">H8B09_19390</name>
</gene>
<proteinExistence type="predicted"/>
<name>A0ABR8N2B8_9BACL</name>
<protein>
    <submittedName>
        <fullName evidence="1">Uncharacterized protein</fullName>
    </submittedName>
</protein>
<sequence>MTKKSWKGEPIDVVRMAYGKLTTIDNTRVLAARQARINVHAIIHESNKSIPVEMAKRFLYRTTYPNGSNIIGWDGS</sequence>
<accession>A0ABR8N2B8</accession>
<comment type="caution">
    <text evidence="1">The sequence shown here is derived from an EMBL/GenBank/DDBJ whole genome shotgun (WGS) entry which is preliminary data.</text>
</comment>
<dbReference type="EMBL" id="JACXZA010000005">
    <property type="protein sequence ID" value="MBD3920939.1"/>
    <property type="molecule type" value="Genomic_DNA"/>
</dbReference>
<dbReference type="Proteomes" id="UP000609346">
    <property type="component" value="Unassembled WGS sequence"/>
</dbReference>
<evidence type="ECO:0000313" key="1">
    <source>
        <dbReference type="EMBL" id="MBD3920939.1"/>
    </source>
</evidence>